<dbReference type="Ensembl" id="ENSGMOT00000021937.2">
    <property type="protein sequence ID" value="ENSGMOP00000021419.2"/>
    <property type="gene ID" value="ENSGMOG00000019932.2"/>
</dbReference>
<dbReference type="GO" id="GO:0005549">
    <property type="term" value="F:odorant binding"/>
    <property type="evidence" value="ECO:0007669"/>
    <property type="project" value="TreeGrafter"/>
</dbReference>
<proteinExistence type="predicted"/>
<evidence type="ECO:0000256" key="11">
    <source>
        <dbReference type="ARBA" id="ARBA00023180"/>
    </source>
</evidence>
<keyword evidence="4 13" id="KW-0812">Transmembrane</keyword>
<feature type="transmembrane region" description="Helical" evidence="13">
    <location>
        <begin position="72"/>
        <end position="94"/>
    </location>
</feature>
<dbReference type="GO" id="GO:0005886">
    <property type="term" value="C:plasma membrane"/>
    <property type="evidence" value="ECO:0007669"/>
    <property type="project" value="UniProtKB-SubCell"/>
</dbReference>
<protein>
    <submittedName>
        <fullName evidence="15">Odorant receptor, family 41, subfamily A, member 2</fullName>
    </submittedName>
</protein>
<keyword evidence="16" id="KW-1185">Reference proteome</keyword>
<dbReference type="GeneTree" id="ENSGT00950000182847"/>
<dbReference type="PRINTS" id="PR00245">
    <property type="entry name" value="OLFACTORYR"/>
</dbReference>
<comment type="subcellular location">
    <subcellularLocation>
        <location evidence="1">Cell membrane</location>
        <topology evidence="1">Multi-pass membrane protein</topology>
    </subcellularLocation>
</comment>
<dbReference type="OMA" id="MYVYYSF"/>
<dbReference type="SUPFAM" id="SSF81321">
    <property type="entry name" value="Family A G protein-coupled receptor-like"/>
    <property type="match status" value="1"/>
</dbReference>
<sequence>MNYDSTMPFLGNGLNVSGLIHPTGFYLIAFEKFTSINLYFIFLSLVYIITVLFNLLLIYVIASNRNLHSAKFLAVCNLAVIDVVLNSCTIPGMIKSFLVKDNFLTFDVCLLQMFTYYAFVSLESFALAVLAYDRLIAICFPLRQNSINTLLSMSCVVALTWSYTMGATLFAIVIIKRLSFCNSVRVLSYFCDYAPVFRLACNDNSLHWSVASFLSITILLGPFVFILLSYSSILVTVFRMQSVASRGKALTTCVEHLILVAVFYIPVLTIFTIGFYSSLIDPDQRVLCLSLSSCLPPVLNPIIYSFRTKEIRLRVRALGRKILPKIVENKKCRLPRLL</sequence>
<evidence type="ECO:0000256" key="5">
    <source>
        <dbReference type="ARBA" id="ARBA00022725"/>
    </source>
</evidence>
<feature type="transmembrane region" description="Helical" evidence="13">
    <location>
        <begin position="36"/>
        <end position="60"/>
    </location>
</feature>
<evidence type="ECO:0000256" key="10">
    <source>
        <dbReference type="ARBA" id="ARBA00023170"/>
    </source>
</evidence>
<evidence type="ECO:0000256" key="13">
    <source>
        <dbReference type="SAM" id="Phobius"/>
    </source>
</evidence>
<evidence type="ECO:0000256" key="1">
    <source>
        <dbReference type="ARBA" id="ARBA00004651"/>
    </source>
</evidence>
<keyword evidence="8 13" id="KW-0472">Membrane</keyword>
<evidence type="ECO:0000313" key="16">
    <source>
        <dbReference type="Proteomes" id="UP000694546"/>
    </source>
</evidence>
<evidence type="ECO:0000256" key="4">
    <source>
        <dbReference type="ARBA" id="ARBA00022692"/>
    </source>
</evidence>
<feature type="transmembrane region" description="Helical" evidence="13">
    <location>
        <begin position="284"/>
        <end position="306"/>
    </location>
</feature>
<accession>A0A8C4ZV52</accession>
<evidence type="ECO:0000256" key="2">
    <source>
        <dbReference type="ARBA" id="ARBA00022475"/>
    </source>
</evidence>
<keyword evidence="3" id="KW-0716">Sensory transduction</keyword>
<feature type="domain" description="G-protein coupled receptors family 1 profile" evidence="14">
    <location>
        <begin position="53"/>
        <end position="304"/>
    </location>
</feature>
<dbReference type="GO" id="GO:0004930">
    <property type="term" value="F:G protein-coupled receptor activity"/>
    <property type="evidence" value="ECO:0007669"/>
    <property type="project" value="UniProtKB-KW"/>
</dbReference>
<gene>
    <name evidence="15" type="primary">LOC115547162</name>
</gene>
<dbReference type="Gene3D" id="1.20.1070.10">
    <property type="entry name" value="Rhodopsin 7-helix transmembrane proteins"/>
    <property type="match status" value="1"/>
</dbReference>
<dbReference type="PRINTS" id="PR00237">
    <property type="entry name" value="GPCRRHODOPSN"/>
</dbReference>
<dbReference type="FunFam" id="1.20.1070.10:FF:000024">
    <property type="entry name" value="Olfactory receptor"/>
    <property type="match status" value="1"/>
</dbReference>
<organism evidence="15 16">
    <name type="scientific">Gadus morhua</name>
    <name type="common">Atlantic cod</name>
    <dbReference type="NCBI Taxonomy" id="8049"/>
    <lineage>
        <taxon>Eukaryota</taxon>
        <taxon>Metazoa</taxon>
        <taxon>Chordata</taxon>
        <taxon>Craniata</taxon>
        <taxon>Vertebrata</taxon>
        <taxon>Euteleostomi</taxon>
        <taxon>Actinopterygii</taxon>
        <taxon>Neopterygii</taxon>
        <taxon>Teleostei</taxon>
        <taxon>Neoteleostei</taxon>
        <taxon>Acanthomorphata</taxon>
        <taxon>Zeiogadaria</taxon>
        <taxon>Gadariae</taxon>
        <taxon>Gadiformes</taxon>
        <taxon>Gadoidei</taxon>
        <taxon>Gadidae</taxon>
        <taxon>Gadus</taxon>
    </lineage>
</organism>
<dbReference type="AlphaFoldDB" id="A0A8C4ZV52"/>
<keyword evidence="10" id="KW-0675">Receptor</keyword>
<evidence type="ECO:0000313" key="15">
    <source>
        <dbReference type="Ensembl" id="ENSGMOP00000021419.2"/>
    </source>
</evidence>
<dbReference type="InterPro" id="IPR052921">
    <property type="entry name" value="GPCR1_Superfamily_Member"/>
</dbReference>
<reference evidence="15" key="1">
    <citation type="submission" date="2025-08" db="UniProtKB">
        <authorList>
            <consortium name="Ensembl"/>
        </authorList>
    </citation>
    <scope>IDENTIFICATION</scope>
</reference>
<keyword evidence="12" id="KW-0807">Transducer</keyword>
<feature type="transmembrane region" description="Helical" evidence="13">
    <location>
        <begin position="153"/>
        <end position="175"/>
    </location>
</feature>
<evidence type="ECO:0000256" key="6">
    <source>
        <dbReference type="ARBA" id="ARBA00022989"/>
    </source>
</evidence>
<evidence type="ECO:0000259" key="14">
    <source>
        <dbReference type="PROSITE" id="PS50262"/>
    </source>
</evidence>
<keyword evidence="6 13" id="KW-1133">Transmembrane helix</keyword>
<feature type="transmembrane region" description="Helical" evidence="13">
    <location>
        <begin position="213"/>
        <end position="237"/>
    </location>
</feature>
<name>A0A8C4ZV52_GADMO</name>
<keyword evidence="5" id="KW-0552">Olfaction</keyword>
<keyword evidence="2" id="KW-1003">Cell membrane</keyword>
<evidence type="ECO:0000256" key="9">
    <source>
        <dbReference type="ARBA" id="ARBA00023157"/>
    </source>
</evidence>
<reference evidence="15" key="2">
    <citation type="submission" date="2025-09" db="UniProtKB">
        <authorList>
            <consortium name="Ensembl"/>
        </authorList>
    </citation>
    <scope>IDENTIFICATION</scope>
</reference>
<keyword evidence="9" id="KW-1015">Disulfide bond</keyword>
<evidence type="ECO:0000256" key="3">
    <source>
        <dbReference type="ARBA" id="ARBA00022606"/>
    </source>
</evidence>
<dbReference type="GO" id="GO:0004984">
    <property type="term" value="F:olfactory receptor activity"/>
    <property type="evidence" value="ECO:0007669"/>
    <property type="project" value="InterPro"/>
</dbReference>
<feature type="transmembrane region" description="Helical" evidence="13">
    <location>
        <begin position="257"/>
        <end position="278"/>
    </location>
</feature>
<evidence type="ECO:0000256" key="12">
    <source>
        <dbReference type="ARBA" id="ARBA00023224"/>
    </source>
</evidence>
<dbReference type="InterPro" id="IPR000276">
    <property type="entry name" value="GPCR_Rhodpsn"/>
</dbReference>
<dbReference type="Pfam" id="PF13853">
    <property type="entry name" value="7tm_4"/>
    <property type="match status" value="1"/>
</dbReference>
<dbReference type="InterPro" id="IPR017452">
    <property type="entry name" value="GPCR_Rhodpsn_7TM"/>
</dbReference>
<dbReference type="InterPro" id="IPR000725">
    <property type="entry name" value="Olfact_rcpt"/>
</dbReference>
<feature type="transmembrane region" description="Helical" evidence="13">
    <location>
        <begin position="114"/>
        <end position="132"/>
    </location>
</feature>
<keyword evidence="11" id="KW-0325">Glycoprotein</keyword>
<evidence type="ECO:0000256" key="8">
    <source>
        <dbReference type="ARBA" id="ARBA00023136"/>
    </source>
</evidence>
<dbReference type="PROSITE" id="PS50262">
    <property type="entry name" value="G_PROTEIN_RECEP_F1_2"/>
    <property type="match status" value="1"/>
</dbReference>
<dbReference type="PANTHER" id="PTHR26451">
    <property type="entry name" value="G_PROTEIN_RECEP_F1_2 DOMAIN-CONTAINING PROTEIN"/>
    <property type="match status" value="1"/>
</dbReference>
<evidence type="ECO:0000256" key="7">
    <source>
        <dbReference type="ARBA" id="ARBA00023040"/>
    </source>
</evidence>
<dbReference type="PANTHER" id="PTHR26451:SF470">
    <property type="entry name" value="OLFACTORY RECEPTOR"/>
    <property type="match status" value="1"/>
</dbReference>
<keyword evidence="7" id="KW-0297">G-protein coupled receptor</keyword>
<dbReference type="Proteomes" id="UP000694546">
    <property type="component" value="Chromosome 7"/>
</dbReference>